<reference evidence="1 2" key="2">
    <citation type="journal article" date="2022" name="Mol. Ecol. Resour.">
        <title>The genomes of chicory, endive, great burdock and yacon provide insights into Asteraceae paleo-polyploidization history and plant inulin production.</title>
        <authorList>
            <person name="Fan W."/>
            <person name="Wang S."/>
            <person name="Wang H."/>
            <person name="Wang A."/>
            <person name="Jiang F."/>
            <person name="Liu H."/>
            <person name="Zhao H."/>
            <person name="Xu D."/>
            <person name="Zhang Y."/>
        </authorList>
    </citation>
    <scope>NUCLEOTIDE SEQUENCE [LARGE SCALE GENOMIC DNA]</scope>
    <source>
        <strain evidence="2">cv. Niubang</strain>
    </source>
</reference>
<reference evidence="2" key="1">
    <citation type="journal article" date="2022" name="Mol. Ecol. Resour.">
        <title>The genomes of chicory, endive, great burdock and yacon provide insights into Asteraceae palaeo-polyploidization history and plant inulin production.</title>
        <authorList>
            <person name="Fan W."/>
            <person name="Wang S."/>
            <person name="Wang H."/>
            <person name="Wang A."/>
            <person name="Jiang F."/>
            <person name="Liu H."/>
            <person name="Zhao H."/>
            <person name="Xu D."/>
            <person name="Zhang Y."/>
        </authorList>
    </citation>
    <scope>NUCLEOTIDE SEQUENCE [LARGE SCALE GENOMIC DNA]</scope>
    <source>
        <strain evidence="2">cv. Niubang</strain>
    </source>
</reference>
<dbReference type="Proteomes" id="UP001055879">
    <property type="component" value="Linkage Group LG11"/>
</dbReference>
<organism evidence="1 2">
    <name type="scientific">Arctium lappa</name>
    <name type="common">Greater burdock</name>
    <name type="synonym">Lappa major</name>
    <dbReference type="NCBI Taxonomy" id="4217"/>
    <lineage>
        <taxon>Eukaryota</taxon>
        <taxon>Viridiplantae</taxon>
        <taxon>Streptophyta</taxon>
        <taxon>Embryophyta</taxon>
        <taxon>Tracheophyta</taxon>
        <taxon>Spermatophyta</taxon>
        <taxon>Magnoliopsida</taxon>
        <taxon>eudicotyledons</taxon>
        <taxon>Gunneridae</taxon>
        <taxon>Pentapetalae</taxon>
        <taxon>asterids</taxon>
        <taxon>campanulids</taxon>
        <taxon>Asterales</taxon>
        <taxon>Asteraceae</taxon>
        <taxon>Carduoideae</taxon>
        <taxon>Cardueae</taxon>
        <taxon>Arctiinae</taxon>
        <taxon>Arctium</taxon>
    </lineage>
</organism>
<protein>
    <submittedName>
        <fullName evidence="1">Uncharacterized protein</fullName>
    </submittedName>
</protein>
<evidence type="ECO:0000313" key="1">
    <source>
        <dbReference type="EMBL" id="KAI3693188.1"/>
    </source>
</evidence>
<sequence length="74" mass="7851">MVTTTRGAGLSPHPTQTQGVDGCGLGYGPGLEVEVKISEEIPLKKDPPCISLSNAFDIWVRSKRFTGGSSARTF</sequence>
<keyword evidence="2" id="KW-1185">Reference proteome</keyword>
<dbReference type="EMBL" id="CM042057">
    <property type="protein sequence ID" value="KAI3693188.1"/>
    <property type="molecule type" value="Genomic_DNA"/>
</dbReference>
<comment type="caution">
    <text evidence="1">The sequence shown here is derived from an EMBL/GenBank/DDBJ whole genome shotgun (WGS) entry which is preliminary data.</text>
</comment>
<proteinExistence type="predicted"/>
<accession>A0ACB8Z6K8</accession>
<name>A0ACB8Z6K8_ARCLA</name>
<evidence type="ECO:0000313" key="2">
    <source>
        <dbReference type="Proteomes" id="UP001055879"/>
    </source>
</evidence>
<gene>
    <name evidence="1" type="ORF">L6452_33019</name>
</gene>